<gene>
    <name evidence="2" type="primary">Necator_chrI.g3581</name>
    <name evidence="2" type="ORF">RB195_007452</name>
</gene>
<keyword evidence="3" id="KW-1185">Reference proteome</keyword>
<name>A0ABR1C137_NECAM</name>
<evidence type="ECO:0000313" key="3">
    <source>
        <dbReference type="Proteomes" id="UP001303046"/>
    </source>
</evidence>
<evidence type="ECO:0000256" key="1">
    <source>
        <dbReference type="SAM" id="MobiDB-lite"/>
    </source>
</evidence>
<feature type="region of interest" description="Disordered" evidence="1">
    <location>
        <begin position="1"/>
        <end position="33"/>
    </location>
</feature>
<reference evidence="2 3" key="1">
    <citation type="submission" date="2023-08" db="EMBL/GenBank/DDBJ databases">
        <title>A Necator americanus chromosomal reference genome.</title>
        <authorList>
            <person name="Ilik V."/>
            <person name="Petrzelkova K.J."/>
            <person name="Pardy F."/>
            <person name="Fuh T."/>
            <person name="Niatou-Singa F.S."/>
            <person name="Gouil Q."/>
            <person name="Baker L."/>
            <person name="Ritchie M.E."/>
            <person name="Jex A.R."/>
            <person name="Gazzola D."/>
            <person name="Li H."/>
            <person name="Toshio Fujiwara R."/>
            <person name="Zhan B."/>
            <person name="Aroian R.V."/>
            <person name="Pafco B."/>
            <person name="Schwarz E.M."/>
        </authorList>
    </citation>
    <scope>NUCLEOTIDE SEQUENCE [LARGE SCALE GENOMIC DNA]</scope>
    <source>
        <strain evidence="2 3">Aroian</strain>
        <tissue evidence="2">Whole animal</tissue>
    </source>
</reference>
<dbReference type="Proteomes" id="UP001303046">
    <property type="component" value="Unassembled WGS sequence"/>
</dbReference>
<organism evidence="2 3">
    <name type="scientific">Necator americanus</name>
    <name type="common">Human hookworm</name>
    <dbReference type="NCBI Taxonomy" id="51031"/>
    <lineage>
        <taxon>Eukaryota</taxon>
        <taxon>Metazoa</taxon>
        <taxon>Ecdysozoa</taxon>
        <taxon>Nematoda</taxon>
        <taxon>Chromadorea</taxon>
        <taxon>Rhabditida</taxon>
        <taxon>Rhabditina</taxon>
        <taxon>Rhabditomorpha</taxon>
        <taxon>Strongyloidea</taxon>
        <taxon>Ancylostomatidae</taxon>
        <taxon>Bunostominae</taxon>
        <taxon>Necator</taxon>
    </lineage>
</organism>
<comment type="caution">
    <text evidence="2">The sequence shown here is derived from an EMBL/GenBank/DDBJ whole genome shotgun (WGS) entry which is preliminary data.</text>
</comment>
<dbReference type="EMBL" id="JAVFWL010000001">
    <property type="protein sequence ID" value="KAK6730991.1"/>
    <property type="molecule type" value="Genomic_DNA"/>
</dbReference>
<sequence>MSLRSTPVASSPKIGGTRSGEKHSAGGTNTRGNVMRKCWTRNDRCRDEATTKFVLAALFEQLPRFFRATLTVCPCGCN</sequence>
<evidence type="ECO:0000313" key="2">
    <source>
        <dbReference type="EMBL" id="KAK6730991.1"/>
    </source>
</evidence>
<protein>
    <submittedName>
        <fullName evidence="2">Uncharacterized protein</fullName>
    </submittedName>
</protein>
<accession>A0ABR1C137</accession>
<proteinExistence type="predicted"/>